<dbReference type="InterPro" id="IPR042099">
    <property type="entry name" value="ANL_N_sf"/>
</dbReference>
<dbReference type="AlphaFoldDB" id="A0A0R2SDW8"/>
<organism evidence="7 8">
    <name type="scientific">OM182 bacterium BACL3 MAG-120507-bin80</name>
    <dbReference type="NCBI Taxonomy" id="1655577"/>
    <lineage>
        <taxon>Bacteria</taxon>
        <taxon>Pseudomonadati</taxon>
        <taxon>Pseudomonadota</taxon>
        <taxon>Gammaproteobacteria</taxon>
        <taxon>OMG group</taxon>
        <taxon>OM182 clade</taxon>
    </lineage>
</organism>
<dbReference type="FunFam" id="3.30.300.30:FF:000007">
    <property type="entry name" value="4-coumarate--CoA ligase 2"/>
    <property type="match status" value="1"/>
</dbReference>
<evidence type="ECO:0000256" key="2">
    <source>
        <dbReference type="ARBA" id="ARBA00022598"/>
    </source>
</evidence>
<evidence type="ECO:0000259" key="6">
    <source>
        <dbReference type="Pfam" id="PF13193"/>
    </source>
</evidence>
<sequence length="523" mass="56274">MIFTSKNPSIPLPNTDLTSVVLRRVAELGDRPALVEGPTGRTLSFNDLANQVKQFSSGLAQRGFKKGDVFAIFIPNMPEYAVVFLGVASAGGINTTVNSLYSTEDLIHQFTDSKAKYLLTIPAFLDRALPAAKACGIEEIFILGEAPEGTTPFVDLLANEGNAPSVEIDPQKDLVALPYSSGTTGLSKGVMLTHANLIANMVISAELNTTDDTDCTVGVLPFFHIYGMVLILNLAIYRGTKLVTMPRFDLEQFLQIVQEHKVTVLSLVPPIIIALAKHPIVDNYDVSSVRTIGSGAAPLGEELEQACAARLGCEIYQGFGLTEVAGASHVNSALTGVIKPGSVGPVIPNTESKIIDIETGAELGANEKGEILVRGPHVMVGYLNNPKATANAIDSEGWFRTGDVGYVDEEGIFYIVDRVKELIKYKAYQVAPAELEALLLSHTSIADAAVIPSPNEEAGEVPKAFVVLKEALTPQEIMDWVAEQVAPYKRIRLLDIVDEIPKSASGKILRRVLVERERARLAG</sequence>
<evidence type="ECO:0000256" key="1">
    <source>
        <dbReference type="ARBA" id="ARBA00006432"/>
    </source>
</evidence>
<dbReference type="EMBL" id="LIBB01000168">
    <property type="protein sequence ID" value="KRO71538.1"/>
    <property type="molecule type" value="Genomic_DNA"/>
</dbReference>
<dbReference type="PANTHER" id="PTHR24096">
    <property type="entry name" value="LONG-CHAIN-FATTY-ACID--COA LIGASE"/>
    <property type="match status" value="1"/>
</dbReference>
<evidence type="ECO:0000256" key="3">
    <source>
        <dbReference type="ARBA" id="ARBA00022741"/>
    </source>
</evidence>
<dbReference type="Proteomes" id="UP000051934">
    <property type="component" value="Unassembled WGS sequence"/>
</dbReference>
<evidence type="ECO:0000313" key="7">
    <source>
        <dbReference type="EMBL" id="KRO71538.1"/>
    </source>
</evidence>
<evidence type="ECO:0000256" key="4">
    <source>
        <dbReference type="ARBA" id="ARBA00022840"/>
    </source>
</evidence>
<dbReference type="CDD" id="cd05904">
    <property type="entry name" value="4CL"/>
    <property type="match status" value="1"/>
</dbReference>
<comment type="similarity">
    <text evidence="1">Belongs to the ATP-dependent AMP-binding enzyme family.</text>
</comment>
<dbReference type="Gene3D" id="3.30.300.30">
    <property type="match status" value="1"/>
</dbReference>
<dbReference type="SUPFAM" id="SSF56801">
    <property type="entry name" value="Acetyl-CoA synthetase-like"/>
    <property type="match status" value="1"/>
</dbReference>
<feature type="domain" description="AMP-binding enzyme C-terminal" evidence="6">
    <location>
        <begin position="434"/>
        <end position="507"/>
    </location>
</feature>
<keyword evidence="2" id="KW-0436">Ligase</keyword>
<proteinExistence type="inferred from homology"/>
<comment type="caution">
    <text evidence="7">The sequence shown here is derived from an EMBL/GenBank/DDBJ whole genome shotgun (WGS) entry which is preliminary data.</text>
</comment>
<keyword evidence="4" id="KW-0067">ATP-binding</keyword>
<dbReference type="InterPro" id="IPR045851">
    <property type="entry name" value="AMP-bd_C_sf"/>
</dbReference>
<dbReference type="PANTHER" id="PTHR24096:SF149">
    <property type="entry name" value="AMP-BINDING DOMAIN-CONTAINING PROTEIN-RELATED"/>
    <property type="match status" value="1"/>
</dbReference>
<gene>
    <name evidence="7" type="ORF">ABR69_03710</name>
</gene>
<dbReference type="GO" id="GO:0016405">
    <property type="term" value="F:CoA-ligase activity"/>
    <property type="evidence" value="ECO:0007669"/>
    <property type="project" value="TreeGrafter"/>
</dbReference>
<dbReference type="GO" id="GO:0005524">
    <property type="term" value="F:ATP binding"/>
    <property type="evidence" value="ECO:0007669"/>
    <property type="project" value="UniProtKB-KW"/>
</dbReference>
<protein>
    <submittedName>
        <fullName evidence="7">AMP-dependent synthetase</fullName>
    </submittedName>
</protein>
<accession>A0A0R2SDW8</accession>
<evidence type="ECO:0000259" key="5">
    <source>
        <dbReference type="Pfam" id="PF00501"/>
    </source>
</evidence>
<dbReference type="Gene3D" id="3.40.50.12780">
    <property type="entry name" value="N-terminal domain of ligase-like"/>
    <property type="match status" value="1"/>
</dbReference>
<dbReference type="InterPro" id="IPR025110">
    <property type="entry name" value="AMP-bd_C"/>
</dbReference>
<dbReference type="InterPro" id="IPR000873">
    <property type="entry name" value="AMP-dep_synth/lig_dom"/>
</dbReference>
<dbReference type="Pfam" id="PF00501">
    <property type="entry name" value="AMP-binding"/>
    <property type="match status" value="1"/>
</dbReference>
<feature type="domain" description="AMP-dependent synthetase/ligase" evidence="5">
    <location>
        <begin position="23"/>
        <end position="383"/>
    </location>
</feature>
<name>A0A0R2SDW8_9GAMM</name>
<dbReference type="FunFam" id="3.40.50.12780:FF:000003">
    <property type="entry name" value="Long-chain-fatty-acid--CoA ligase FadD"/>
    <property type="match status" value="1"/>
</dbReference>
<reference evidence="7 8" key="1">
    <citation type="submission" date="2015-10" db="EMBL/GenBank/DDBJ databases">
        <title>Metagenome-Assembled Genomes uncover a global brackish microbiome.</title>
        <authorList>
            <person name="Hugerth L.W."/>
            <person name="Larsson J."/>
            <person name="Alneberg J."/>
            <person name="Lindh M.V."/>
            <person name="Legrand C."/>
            <person name="Pinhassi J."/>
            <person name="Andersson A.F."/>
        </authorList>
    </citation>
    <scope>NUCLEOTIDE SEQUENCE [LARGE SCALE GENOMIC DNA]</scope>
    <source>
        <strain evidence="7">BACL4 MAG-120507-bin80</strain>
    </source>
</reference>
<dbReference type="Pfam" id="PF13193">
    <property type="entry name" value="AMP-binding_C"/>
    <property type="match status" value="1"/>
</dbReference>
<evidence type="ECO:0000313" key="8">
    <source>
        <dbReference type="Proteomes" id="UP000051934"/>
    </source>
</evidence>
<dbReference type="PROSITE" id="PS00455">
    <property type="entry name" value="AMP_BINDING"/>
    <property type="match status" value="1"/>
</dbReference>
<dbReference type="InterPro" id="IPR020845">
    <property type="entry name" value="AMP-binding_CS"/>
</dbReference>
<keyword evidence="3" id="KW-0547">Nucleotide-binding</keyword>